<dbReference type="Pfam" id="PF01425">
    <property type="entry name" value="Amidase"/>
    <property type="match status" value="1"/>
</dbReference>
<dbReference type="Proteomes" id="UP001164390">
    <property type="component" value="Chromosome"/>
</dbReference>
<gene>
    <name evidence="4" type="ORF">L0C25_04580</name>
</gene>
<dbReference type="AlphaFoldDB" id="A0AA46YL95"/>
<comment type="similarity">
    <text evidence="1">Belongs to the amidase family.</text>
</comment>
<sequence>MTTTSSRSPGRAAACTASEAARAMERGEFMAVRYVEDVIAAIVEAENGSFVETYPDEAMESARRSDERRGCRPAGPLEGVVFAVKDSVDVRGHASAAGSRSTDGDLLPTADAKVVSRLTDAGAILIGKLVLEELGIGLTAEDSAVPAPRNPWNHERSTGGSSSGCGVAVAAGLVPIAIGSDTAGSIRLPAAHCGVVGLKPSHDLIDRRGVLPLAPSLDDVGVVTRDVEDAALVLRSLLDLSPTGPAPRLEGMRLGVVDLGSAASRRVDAEVSAALARAVAGMRTQGAIIERVDPAPLEVYQRCGATILHAEAYREFRHRLETRGADMHRSTYRRLTSGAHISAAELADARRLRADLTRMFDRTMAHVDALVTITTLSPPGPAIGPDLRDDGSRALSPRMPFNVVGAPAIAVPVGLTSDGMPLSVQLVGARGKDWHLLRIAEAWQREFPTAGGPPRSTRTRRRGKGRVQ</sequence>
<dbReference type="InterPro" id="IPR000120">
    <property type="entry name" value="Amidase"/>
</dbReference>
<protein>
    <submittedName>
        <fullName evidence="4">Amidase</fullName>
    </submittedName>
</protein>
<dbReference type="PANTHER" id="PTHR11895:SF7">
    <property type="entry name" value="GLUTAMYL-TRNA(GLN) AMIDOTRANSFERASE SUBUNIT A, MITOCHONDRIAL"/>
    <property type="match status" value="1"/>
</dbReference>
<evidence type="ECO:0000313" key="5">
    <source>
        <dbReference type="Proteomes" id="UP001164390"/>
    </source>
</evidence>
<dbReference type="PANTHER" id="PTHR11895">
    <property type="entry name" value="TRANSAMIDASE"/>
    <property type="match status" value="1"/>
</dbReference>
<organism evidence="4 5">
    <name type="scientific">Solicola gregarius</name>
    <dbReference type="NCBI Taxonomy" id="2908642"/>
    <lineage>
        <taxon>Bacteria</taxon>
        <taxon>Bacillati</taxon>
        <taxon>Actinomycetota</taxon>
        <taxon>Actinomycetes</taxon>
        <taxon>Propionibacteriales</taxon>
        <taxon>Nocardioidaceae</taxon>
        <taxon>Solicola</taxon>
    </lineage>
</organism>
<keyword evidence="5" id="KW-1185">Reference proteome</keyword>
<dbReference type="KEGG" id="sgrg:L0C25_04580"/>
<dbReference type="Gene3D" id="3.90.1300.10">
    <property type="entry name" value="Amidase signature (AS) domain"/>
    <property type="match status" value="1"/>
</dbReference>
<dbReference type="EMBL" id="CP094970">
    <property type="protein sequence ID" value="UYM06357.1"/>
    <property type="molecule type" value="Genomic_DNA"/>
</dbReference>
<feature type="domain" description="Amidase" evidence="3">
    <location>
        <begin position="43"/>
        <end position="437"/>
    </location>
</feature>
<evidence type="ECO:0000313" key="4">
    <source>
        <dbReference type="EMBL" id="UYM06357.1"/>
    </source>
</evidence>
<proteinExistence type="inferred from homology"/>
<evidence type="ECO:0000259" key="3">
    <source>
        <dbReference type="Pfam" id="PF01425"/>
    </source>
</evidence>
<dbReference type="InterPro" id="IPR036928">
    <property type="entry name" value="AS_sf"/>
</dbReference>
<accession>A0AA46YL95</accession>
<dbReference type="GO" id="GO:0003824">
    <property type="term" value="F:catalytic activity"/>
    <property type="evidence" value="ECO:0007669"/>
    <property type="project" value="InterPro"/>
</dbReference>
<dbReference type="InterPro" id="IPR020556">
    <property type="entry name" value="Amidase_CS"/>
</dbReference>
<reference evidence="4" key="1">
    <citation type="submission" date="2022-01" db="EMBL/GenBank/DDBJ databases">
        <title>Nocardioidaceae gen. sp. A5X3R13.</title>
        <authorList>
            <person name="Lopez Marin M.A."/>
            <person name="Uhlik O."/>
        </authorList>
    </citation>
    <scope>NUCLEOTIDE SEQUENCE</scope>
    <source>
        <strain evidence="4">A5X3R13</strain>
    </source>
</reference>
<evidence type="ECO:0000256" key="1">
    <source>
        <dbReference type="ARBA" id="ARBA00009199"/>
    </source>
</evidence>
<dbReference type="InterPro" id="IPR023631">
    <property type="entry name" value="Amidase_dom"/>
</dbReference>
<feature type="region of interest" description="Disordered" evidence="2">
    <location>
        <begin position="447"/>
        <end position="468"/>
    </location>
</feature>
<evidence type="ECO:0000256" key="2">
    <source>
        <dbReference type="SAM" id="MobiDB-lite"/>
    </source>
</evidence>
<dbReference type="PROSITE" id="PS00571">
    <property type="entry name" value="AMIDASES"/>
    <property type="match status" value="1"/>
</dbReference>
<name>A0AA46YL95_9ACTN</name>
<dbReference type="SUPFAM" id="SSF75304">
    <property type="entry name" value="Amidase signature (AS) enzymes"/>
    <property type="match status" value="1"/>
</dbReference>
<dbReference type="RefSeq" id="WP_271635249.1">
    <property type="nucleotide sequence ID" value="NZ_CP094970.1"/>
</dbReference>
<feature type="compositionally biased region" description="Basic residues" evidence="2">
    <location>
        <begin position="457"/>
        <end position="468"/>
    </location>
</feature>